<evidence type="ECO:0000313" key="1">
    <source>
        <dbReference type="EMBL" id="CDW34854.1"/>
    </source>
</evidence>
<proteinExistence type="predicted"/>
<dbReference type="EMBL" id="HACA01017493">
    <property type="protein sequence ID" value="CDW34854.1"/>
    <property type="molecule type" value="Transcribed_RNA"/>
</dbReference>
<organism evidence="1">
    <name type="scientific">Lepeophtheirus salmonis</name>
    <name type="common">Salmon louse</name>
    <name type="synonym">Caligus salmonis</name>
    <dbReference type="NCBI Taxonomy" id="72036"/>
    <lineage>
        <taxon>Eukaryota</taxon>
        <taxon>Metazoa</taxon>
        <taxon>Ecdysozoa</taxon>
        <taxon>Arthropoda</taxon>
        <taxon>Crustacea</taxon>
        <taxon>Multicrustacea</taxon>
        <taxon>Hexanauplia</taxon>
        <taxon>Copepoda</taxon>
        <taxon>Siphonostomatoida</taxon>
        <taxon>Caligidae</taxon>
        <taxon>Lepeophtheirus</taxon>
    </lineage>
</organism>
<reference evidence="1" key="1">
    <citation type="submission" date="2014-05" db="EMBL/GenBank/DDBJ databases">
        <authorList>
            <person name="Chronopoulou M."/>
        </authorList>
    </citation>
    <scope>NUCLEOTIDE SEQUENCE</scope>
    <source>
        <tissue evidence="1">Whole organism</tissue>
    </source>
</reference>
<name>A0A0K2U9G3_LEPSM</name>
<accession>A0A0K2U9G3</accession>
<sequence length="44" mass="5235">MRFCFYLCLHPRGLYLNLANTIFMHTTNVKNSCDLLHTHDETHI</sequence>
<protein>
    <submittedName>
        <fullName evidence="1">Uncharacterized protein</fullName>
    </submittedName>
</protein>
<dbReference type="AlphaFoldDB" id="A0A0K2U9G3"/>